<dbReference type="PROSITE" id="PS51910">
    <property type="entry name" value="GH18_2"/>
    <property type="match status" value="1"/>
</dbReference>
<dbReference type="SUPFAM" id="SSF54556">
    <property type="entry name" value="Chitinase insertion domain"/>
    <property type="match status" value="1"/>
</dbReference>
<keyword evidence="15" id="KW-1185">Reference proteome</keyword>
<keyword evidence="7" id="KW-0146">Chitin degradation</keyword>
<evidence type="ECO:0000256" key="3">
    <source>
        <dbReference type="ARBA" id="ARBA00008682"/>
    </source>
</evidence>
<evidence type="ECO:0000256" key="12">
    <source>
        <dbReference type="SAM" id="SignalP"/>
    </source>
</evidence>
<evidence type="ECO:0000256" key="4">
    <source>
        <dbReference type="ARBA" id="ARBA00012729"/>
    </source>
</evidence>
<evidence type="ECO:0000256" key="10">
    <source>
        <dbReference type="ARBA" id="ARBA00023326"/>
    </source>
</evidence>
<dbReference type="PANTHER" id="PTHR11177">
    <property type="entry name" value="CHITINASE"/>
    <property type="match status" value="1"/>
</dbReference>
<dbReference type="Gene3D" id="3.10.50.10">
    <property type="match status" value="1"/>
</dbReference>
<dbReference type="OrthoDB" id="76388at2759"/>
<feature type="domain" description="GH18" evidence="13">
    <location>
        <begin position="26"/>
        <end position="386"/>
    </location>
</feature>
<dbReference type="GO" id="GO:0008061">
    <property type="term" value="F:chitin binding"/>
    <property type="evidence" value="ECO:0007669"/>
    <property type="project" value="InterPro"/>
</dbReference>
<keyword evidence="5" id="KW-0964">Secreted</keyword>
<dbReference type="InterPro" id="IPR001579">
    <property type="entry name" value="Glyco_hydro_18_chit_AS"/>
</dbReference>
<dbReference type="Proteomes" id="UP001140453">
    <property type="component" value="Unassembled WGS sequence"/>
</dbReference>
<dbReference type="SUPFAM" id="SSF51445">
    <property type="entry name" value="(Trans)glycosidases"/>
    <property type="match status" value="1"/>
</dbReference>
<dbReference type="CDD" id="cd06548">
    <property type="entry name" value="GH18_chitinase"/>
    <property type="match status" value="1"/>
</dbReference>
<dbReference type="InterPro" id="IPR011583">
    <property type="entry name" value="Chitinase_II/V-like_cat"/>
</dbReference>
<feature type="chain" id="PRO_5040923725" description="chitinase" evidence="12">
    <location>
        <begin position="19"/>
        <end position="419"/>
    </location>
</feature>
<dbReference type="SMART" id="SM00636">
    <property type="entry name" value="Glyco_18"/>
    <property type="match status" value="1"/>
</dbReference>
<dbReference type="InterPro" id="IPR001223">
    <property type="entry name" value="Glyco_hydro18_cat"/>
</dbReference>
<name>A0A9W8YQL0_9PEZI</name>
<evidence type="ECO:0000256" key="5">
    <source>
        <dbReference type="ARBA" id="ARBA00022525"/>
    </source>
</evidence>
<feature type="signal peptide" evidence="12">
    <location>
        <begin position="1"/>
        <end position="18"/>
    </location>
</feature>
<keyword evidence="9 11" id="KW-0326">Glycosidase</keyword>
<evidence type="ECO:0000256" key="6">
    <source>
        <dbReference type="ARBA" id="ARBA00022801"/>
    </source>
</evidence>
<organism evidence="14 15">
    <name type="scientific">Gnomoniopsis smithogilvyi</name>
    <dbReference type="NCBI Taxonomy" id="1191159"/>
    <lineage>
        <taxon>Eukaryota</taxon>
        <taxon>Fungi</taxon>
        <taxon>Dikarya</taxon>
        <taxon>Ascomycota</taxon>
        <taxon>Pezizomycotina</taxon>
        <taxon>Sordariomycetes</taxon>
        <taxon>Sordariomycetidae</taxon>
        <taxon>Diaporthales</taxon>
        <taxon>Gnomoniaceae</taxon>
        <taxon>Gnomoniopsis</taxon>
    </lineage>
</organism>
<dbReference type="GO" id="GO:0000272">
    <property type="term" value="P:polysaccharide catabolic process"/>
    <property type="evidence" value="ECO:0007669"/>
    <property type="project" value="UniProtKB-KW"/>
</dbReference>
<comment type="catalytic activity">
    <reaction evidence="1">
        <text>Random endo-hydrolysis of N-acetyl-beta-D-glucosaminide (1-&gt;4)-beta-linkages in chitin and chitodextrins.</text>
        <dbReference type="EC" id="3.2.1.14"/>
    </reaction>
</comment>
<reference evidence="14" key="1">
    <citation type="submission" date="2022-10" db="EMBL/GenBank/DDBJ databases">
        <title>Tapping the CABI collections for fungal endophytes: first genome assemblies for Collariella, Neodidymelliopsis, Ascochyta clinopodiicola, Didymella pomorum, Didymosphaeria variabile, Neocosmospora piperis and Neocucurbitaria cava.</title>
        <authorList>
            <person name="Hill R."/>
        </authorList>
    </citation>
    <scope>NUCLEOTIDE SEQUENCE</scope>
    <source>
        <strain evidence="14">IMI 355082</strain>
    </source>
</reference>
<dbReference type="GO" id="GO:0005576">
    <property type="term" value="C:extracellular region"/>
    <property type="evidence" value="ECO:0007669"/>
    <property type="project" value="UniProtKB-SubCell"/>
</dbReference>
<proteinExistence type="inferred from homology"/>
<evidence type="ECO:0000256" key="2">
    <source>
        <dbReference type="ARBA" id="ARBA00004613"/>
    </source>
</evidence>
<protein>
    <recommendedName>
        <fullName evidence="4">chitinase</fullName>
        <ecNumber evidence="4">3.2.1.14</ecNumber>
    </recommendedName>
</protein>
<dbReference type="InterPro" id="IPR050314">
    <property type="entry name" value="Glycosyl_Hydrlase_18"/>
</dbReference>
<keyword evidence="6 11" id="KW-0378">Hydrolase</keyword>
<evidence type="ECO:0000256" key="11">
    <source>
        <dbReference type="RuleBase" id="RU000489"/>
    </source>
</evidence>
<evidence type="ECO:0000256" key="1">
    <source>
        <dbReference type="ARBA" id="ARBA00000822"/>
    </source>
</evidence>
<gene>
    <name evidence="14" type="primary">CHT4_2</name>
    <name evidence="14" type="ORF">N0V93_007065</name>
</gene>
<evidence type="ECO:0000313" key="14">
    <source>
        <dbReference type="EMBL" id="KAJ4389594.1"/>
    </source>
</evidence>
<evidence type="ECO:0000256" key="9">
    <source>
        <dbReference type="ARBA" id="ARBA00023295"/>
    </source>
</evidence>
<dbReference type="Gene3D" id="3.20.20.80">
    <property type="entry name" value="Glycosidases"/>
    <property type="match status" value="1"/>
</dbReference>
<evidence type="ECO:0000256" key="7">
    <source>
        <dbReference type="ARBA" id="ARBA00023024"/>
    </source>
</evidence>
<dbReference type="PROSITE" id="PS01095">
    <property type="entry name" value="GH18_1"/>
    <property type="match status" value="1"/>
</dbReference>
<keyword evidence="8" id="KW-0119">Carbohydrate metabolism</keyword>
<dbReference type="GO" id="GO:0006032">
    <property type="term" value="P:chitin catabolic process"/>
    <property type="evidence" value="ECO:0007669"/>
    <property type="project" value="UniProtKB-KW"/>
</dbReference>
<accession>A0A9W8YQL0</accession>
<evidence type="ECO:0000256" key="8">
    <source>
        <dbReference type="ARBA" id="ARBA00023277"/>
    </source>
</evidence>
<dbReference type="GO" id="GO:0008843">
    <property type="term" value="F:endochitinase activity"/>
    <property type="evidence" value="ECO:0007669"/>
    <property type="project" value="UniProtKB-EC"/>
</dbReference>
<dbReference type="AlphaFoldDB" id="A0A9W8YQL0"/>
<evidence type="ECO:0000313" key="15">
    <source>
        <dbReference type="Proteomes" id="UP001140453"/>
    </source>
</evidence>
<dbReference type="EC" id="3.2.1.14" evidence="4"/>
<dbReference type="InterPro" id="IPR029070">
    <property type="entry name" value="Chitinase_insertion_sf"/>
</dbReference>
<evidence type="ECO:0000259" key="13">
    <source>
        <dbReference type="PROSITE" id="PS51910"/>
    </source>
</evidence>
<sequence length="419" mass="46679">MKLLSIFASALLVCCTNAVGNATLSFRNVLYVGDWTIYSKGLKPKTIPYNDTTHLVYAFGNFTSDGTAYVTDEFAATEKVFDGGYHKPGHADGLVGEFWKAKQARRSLKTLVAFGGWGGRENWAPTMKDPQKRANFVASATKLMLDWGMDGIDIDWEYPDTVESSRDALSLLQELRVALNESSKTANGYHFLLSFASPADRKKYQYFDFMEMDKALDFWSIMTYDYAGSWDNTTGHASNLLPDSDTPQAVKFNAKTPVSDYINAGINASKINVGLPLYGHVFSKTNGLGESYEGHPEALTSGFVQLKDLPHTSNSKEYFDEKAMAAYSYDGNAREFISYENKKSASKKVNFVAVLELGGMMYWDASGDRVGNESIVKHVAKEFDLFGQLERSENNLVYPGSKYANIRTLNGSQIWYGRI</sequence>
<keyword evidence="10" id="KW-0624">Polysaccharide degradation</keyword>
<comment type="caution">
    <text evidence="14">The sequence shown here is derived from an EMBL/GenBank/DDBJ whole genome shotgun (WGS) entry which is preliminary data.</text>
</comment>
<comment type="similarity">
    <text evidence="3">Belongs to the glycosyl hydrolase 18 family. Chitinase class V subfamily.</text>
</comment>
<dbReference type="Pfam" id="PF00704">
    <property type="entry name" value="Glyco_hydro_18"/>
    <property type="match status" value="1"/>
</dbReference>
<dbReference type="EMBL" id="JAPEVB010000004">
    <property type="protein sequence ID" value="KAJ4389594.1"/>
    <property type="molecule type" value="Genomic_DNA"/>
</dbReference>
<dbReference type="PANTHER" id="PTHR11177:SF317">
    <property type="entry name" value="CHITINASE 12-RELATED"/>
    <property type="match status" value="1"/>
</dbReference>
<dbReference type="InterPro" id="IPR017853">
    <property type="entry name" value="GH"/>
</dbReference>
<keyword evidence="12" id="KW-0732">Signal</keyword>
<comment type="subcellular location">
    <subcellularLocation>
        <location evidence="2">Secreted</location>
    </subcellularLocation>
</comment>